<dbReference type="SUPFAM" id="SSF52540">
    <property type="entry name" value="P-loop containing nucleoside triphosphate hydrolases"/>
    <property type="match status" value="2"/>
</dbReference>
<dbReference type="Gene3D" id="1.10.8.60">
    <property type="match status" value="2"/>
</dbReference>
<evidence type="ECO:0000313" key="5">
    <source>
        <dbReference type="EMBL" id="OQO10868.1"/>
    </source>
</evidence>
<dbReference type="PANTHER" id="PTHR23077">
    <property type="entry name" value="AAA-FAMILY ATPASE"/>
    <property type="match status" value="1"/>
</dbReference>
<gene>
    <name evidence="5" type="ORF">B0A48_04169</name>
</gene>
<dbReference type="GO" id="GO:0005524">
    <property type="term" value="F:ATP binding"/>
    <property type="evidence" value="ECO:0007669"/>
    <property type="project" value="UniProtKB-KW"/>
</dbReference>
<organism evidence="5 6">
    <name type="scientific">Cryoendolithus antarcticus</name>
    <dbReference type="NCBI Taxonomy" id="1507870"/>
    <lineage>
        <taxon>Eukaryota</taxon>
        <taxon>Fungi</taxon>
        <taxon>Dikarya</taxon>
        <taxon>Ascomycota</taxon>
        <taxon>Pezizomycotina</taxon>
        <taxon>Dothideomycetes</taxon>
        <taxon>Dothideomycetidae</taxon>
        <taxon>Cladosporiales</taxon>
        <taxon>Cladosporiaceae</taxon>
        <taxon>Cryoendolithus</taxon>
    </lineage>
</organism>
<dbReference type="Gene3D" id="3.40.50.300">
    <property type="entry name" value="P-loop containing nucleotide triphosphate hydrolases"/>
    <property type="match status" value="2"/>
</dbReference>
<dbReference type="InterPro" id="IPR050168">
    <property type="entry name" value="AAA_ATPase_domain"/>
</dbReference>
<dbReference type="PANTHER" id="PTHR23077:SF27">
    <property type="entry name" value="ATPASE FAMILY GENE 2 PROTEIN HOMOLOG A"/>
    <property type="match status" value="1"/>
</dbReference>
<dbReference type="SMART" id="SM00382">
    <property type="entry name" value="AAA"/>
    <property type="match status" value="2"/>
</dbReference>
<dbReference type="InterPro" id="IPR003960">
    <property type="entry name" value="ATPase_AAA_CS"/>
</dbReference>
<dbReference type="FunFam" id="3.40.50.300:FF:001025">
    <property type="entry name" value="ATPase family, AAA domain-containing 2B"/>
    <property type="match status" value="1"/>
</dbReference>
<feature type="domain" description="AAA+ ATPase" evidence="4">
    <location>
        <begin position="530"/>
        <end position="665"/>
    </location>
</feature>
<evidence type="ECO:0000259" key="4">
    <source>
        <dbReference type="SMART" id="SM00382"/>
    </source>
</evidence>
<accession>A0A1V8THZ7</accession>
<evidence type="ECO:0000256" key="1">
    <source>
        <dbReference type="ARBA" id="ARBA00022741"/>
    </source>
</evidence>
<dbReference type="Pfam" id="PF00004">
    <property type="entry name" value="AAA"/>
    <property type="match status" value="2"/>
</dbReference>
<dbReference type="InterPro" id="IPR027417">
    <property type="entry name" value="P-loop_NTPase"/>
</dbReference>
<dbReference type="STRING" id="1507870.A0A1V8THZ7"/>
<dbReference type="InterPro" id="IPR003959">
    <property type="entry name" value="ATPase_AAA_core"/>
</dbReference>
<dbReference type="Proteomes" id="UP000192596">
    <property type="component" value="Unassembled WGS sequence"/>
</dbReference>
<keyword evidence="1" id="KW-0547">Nucleotide-binding</keyword>
<keyword evidence="2" id="KW-0067">ATP-binding</keyword>
<evidence type="ECO:0000256" key="3">
    <source>
        <dbReference type="ARBA" id="ARBA00023054"/>
    </source>
</evidence>
<dbReference type="AlphaFoldDB" id="A0A1V8THZ7"/>
<evidence type="ECO:0000313" key="6">
    <source>
        <dbReference type="Proteomes" id="UP000192596"/>
    </source>
</evidence>
<dbReference type="PROSITE" id="PS00674">
    <property type="entry name" value="AAA"/>
    <property type="match status" value="1"/>
</dbReference>
<keyword evidence="3" id="KW-0175">Coiled coil</keyword>
<dbReference type="InterPro" id="IPR003593">
    <property type="entry name" value="AAA+_ATPase"/>
</dbReference>
<proteinExistence type="predicted"/>
<dbReference type="EMBL" id="NAJO01000008">
    <property type="protein sequence ID" value="OQO10868.1"/>
    <property type="molecule type" value="Genomic_DNA"/>
</dbReference>
<dbReference type="OrthoDB" id="27435at2759"/>
<evidence type="ECO:0000256" key="2">
    <source>
        <dbReference type="ARBA" id="ARBA00022840"/>
    </source>
</evidence>
<reference evidence="6" key="1">
    <citation type="submission" date="2017-03" db="EMBL/GenBank/DDBJ databases">
        <title>Genomes of endolithic fungi from Antarctica.</title>
        <authorList>
            <person name="Coleine C."/>
            <person name="Masonjones S."/>
            <person name="Stajich J.E."/>
        </authorList>
    </citation>
    <scope>NUCLEOTIDE SEQUENCE [LARGE SCALE GENOMIC DNA]</scope>
    <source>
        <strain evidence="6">CCFEE 5527</strain>
    </source>
</reference>
<dbReference type="GO" id="GO:0016887">
    <property type="term" value="F:ATP hydrolysis activity"/>
    <property type="evidence" value="ECO:0007669"/>
    <property type="project" value="InterPro"/>
</dbReference>
<sequence>MAHKQFTVRKATAGLREAYRVFLDAGALTKLGLATGALCEVHQDDLVGIGIAWRGSDSSNSPKNPPVQMSEIMRETFNFELGKNVVIQKTAQKISQAAKIELVDVTPSDYETDDGSWKTRCRTALFDDNCEALAVGMTFDVSAKKGLRKRYVIDHIEPHDPAHQTGPALYTVGDSTEMVFTQGTESRSTEVPGQLSICLDAAQIGGLHAQIQDLNQRLSNICEQARHANAKVAAARNAAILVHGYEGTGKTLLLDKVATAFGPQKTFRIDALQLLSTSTKNSDTVKSVFQKAKLERPSVILIDNLHEVAGAGDPLLKPVALALKSAIEGAYGTTVLVMAAAPSISSVHTGLIAKRCFSKTYELPIPDATARLQILQIELGGRIAEDVISSVAARTHGFTGKDLGMLAQAAANAALVRPADETWVTVDVRPSPRSEDTATTLVDGTAHSRVASTDEQQTSALSSPTVTLADFDIASTEVRPTALREIILEVPKVTWDDIGGSEPLRARFDQIIGWPLYHADVLAEFNRTNWQKSVLLYGPPGCSKTMTAQAVANTYGLNFLAVKGAELLSMYVGESERAVREIFRKAKAAAPSIIFFDEIDAVGSNRDSGGNGDLHVLTTLLNEMDGFTRLKGVQVMAATNKPQSLDPALLRPGRFDAHFYLAPPHEGARRDIIELQLTGIQRSSELNTAVLAQAMDGFSGAEVVGICDLTVEAVIARAIGRSGERCVTTADFNAAIGASSRGITDEMLELYDNFGARGKRA</sequence>
<protein>
    <recommendedName>
        <fullName evidence="4">AAA+ ATPase domain-containing protein</fullName>
    </recommendedName>
</protein>
<keyword evidence="6" id="KW-1185">Reference proteome</keyword>
<comment type="caution">
    <text evidence="5">The sequence shown here is derived from an EMBL/GenBank/DDBJ whole genome shotgun (WGS) entry which is preliminary data.</text>
</comment>
<dbReference type="GO" id="GO:0005737">
    <property type="term" value="C:cytoplasm"/>
    <property type="evidence" value="ECO:0007669"/>
    <property type="project" value="TreeGrafter"/>
</dbReference>
<dbReference type="InParanoid" id="A0A1V8THZ7"/>
<name>A0A1V8THZ7_9PEZI</name>
<feature type="domain" description="AAA+ ATPase" evidence="4">
    <location>
        <begin position="236"/>
        <end position="367"/>
    </location>
</feature>